<accession>A0A1Y3AWT7</accession>
<organism evidence="1 2">
    <name type="scientific">Euroglyphus maynei</name>
    <name type="common">Mayne's house dust mite</name>
    <dbReference type="NCBI Taxonomy" id="6958"/>
    <lineage>
        <taxon>Eukaryota</taxon>
        <taxon>Metazoa</taxon>
        <taxon>Ecdysozoa</taxon>
        <taxon>Arthropoda</taxon>
        <taxon>Chelicerata</taxon>
        <taxon>Arachnida</taxon>
        <taxon>Acari</taxon>
        <taxon>Acariformes</taxon>
        <taxon>Sarcoptiformes</taxon>
        <taxon>Astigmata</taxon>
        <taxon>Psoroptidia</taxon>
        <taxon>Analgoidea</taxon>
        <taxon>Pyroglyphidae</taxon>
        <taxon>Pyroglyphinae</taxon>
        <taxon>Euroglyphus</taxon>
    </lineage>
</organism>
<reference evidence="1 2" key="1">
    <citation type="submission" date="2017-03" db="EMBL/GenBank/DDBJ databases">
        <title>Genome Survey of Euroglyphus maynei.</title>
        <authorList>
            <person name="Arlian L.G."/>
            <person name="Morgan M.S."/>
            <person name="Rider S.D."/>
        </authorList>
    </citation>
    <scope>NUCLEOTIDE SEQUENCE [LARGE SCALE GENOMIC DNA]</scope>
    <source>
        <strain evidence="1">Arlian Lab</strain>
        <tissue evidence="1">Whole body</tissue>
    </source>
</reference>
<protein>
    <submittedName>
        <fullName evidence="1">Endopeptidase-like protein</fullName>
    </submittedName>
</protein>
<dbReference type="Proteomes" id="UP000194236">
    <property type="component" value="Unassembled WGS sequence"/>
</dbReference>
<dbReference type="AlphaFoldDB" id="A0A1Y3AWT7"/>
<name>A0A1Y3AWT7_EURMA</name>
<comment type="caution">
    <text evidence="1">The sequence shown here is derived from an EMBL/GenBank/DDBJ whole genome shotgun (WGS) entry which is preliminary data.</text>
</comment>
<proteinExistence type="predicted"/>
<dbReference type="EMBL" id="MUJZ01060100">
    <property type="protein sequence ID" value="OTF71615.1"/>
    <property type="molecule type" value="Genomic_DNA"/>
</dbReference>
<sequence length="79" mass="9389">MNSTVVKMEKFHQKWSKIGLPNALKWPIVTVEDKTIVNEYNWIDIYANFYHEFGFGPIFEFTVDQLDWDKDSVIVSEMN</sequence>
<evidence type="ECO:0000313" key="1">
    <source>
        <dbReference type="EMBL" id="OTF71615.1"/>
    </source>
</evidence>
<keyword evidence="2" id="KW-1185">Reference proteome</keyword>
<gene>
    <name evidence="1" type="ORF">BLA29_014650</name>
</gene>
<evidence type="ECO:0000313" key="2">
    <source>
        <dbReference type="Proteomes" id="UP000194236"/>
    </source>
</evidence>